<dbReference type="GO" id="GO:0003677">
    <property type="term" value="F:DNA binding"/>
    <property type="evidence" value="ECO:0007669"/>
    <property type="project" value="UniProtKB-KW"/>
</dbReference>
<evidence type="ECO:0000256" key="5">
    <source>
        <dbReference type="PROSITE-ProRule" id="PRU00169"/>
    </source>
</evidence>
<dbReference type="PROSITE" id="PS00622">
    <property type="entry name" value="HTH_LUXR_1"/>
    <property type="match status" value="1"/>
</dbReference>
<dbReference type="PROSITE" id="PS50043">
    <property type="entry name" value="HTH_LUXR_2"/>
    <property type="match status" value="1"/>
</dbReference>
<dbReference type="PRINTS" id="PR00038">
    <property type="entry name" value="HTHLUXR"/>
</dbReference>
<dbReference type="SMART" id="SM00421">
    <property type="entry name" value="HTH_LUXR"/>
    <property type="match status" value="1"/>
</dbReference>
<evidence type="ECO:0000256" key="1">
    <source>
        <dbReference type="ARBA" id="ARBA00022553"/>
    </source>
</evidence>
<proteinExistence type="predicted"/>
<evidence type="ECO:0000256" key="2">
    <source>
        <dbReference type="ARBA" id="ARBA00023015"/>
    </source>
</evidence>
<dbReference type="PANTHER" id="PTHR43214:SF24">
    <property type="entry name" value="TRANSCRIPTIONAL REGULATORY PROTEIN NARL-RELATED"/>
    <property type="match status" value="1"/>
</dbReference>
<protein>
    <submittedName>
        <fullName evidence="9">Two component transcriptional regulator, LuxR family</fullName>
    </submittedName>
</protein>
<feature type="region of interest" description="Disordered" evidence="6">
    <location>
        <begin position="1"/>
        <end position="22"/>
    </location>
</feature>
<gene>
    <name evidence="9" type="ORF">FRACA_800010</name>
</gene>
<evidence type="ECO:0000256" key="4">
    <source>
        <dbReference type="ARBA" id="ARBA00023163"/>
    </source>
</evidence>
<dbReference type="InterPro" id="IPR011006">
    <property type="entry name" value="CheY-like_superfamily"/>
</dbReference>
<dbReference type="InterPro" id="IPR000792">
    <property type="entry name" value="Tscrpt_reg_LuxR_C"/>
</dbReference>
<dbReference type="InterPro" id="IPR001789">
    <property type="entry name" value="Sig_transdc_resp-reg_receiver"/>
</dbReference>
<feature type="compositionally biased region" description="Low complexity" evidence="6">
    <location>
        <begin position="1"/>
        <end position="18"/>
    </location>
</feature>
<evidence type="ECO:0000256" key="6">
    <source>
        <dbReference type="SAM" id="MobiDB-lite"/>
    </source>
</evidence>
<dbReference type="SMART" id="SM00448">
    <property type="entry name" value="REC"/>
    <property type="match status" value="1"/>
</dbReference>
<dbReference type="Proteomes" id="UP000234331">
    <property type="component" value="Unassembled WGS sequence"/>
</dbReference>
<dbReference type="GO" id="GO:0000160">
    <property type="term" value="P:phosphorelay signal transduction system"/>
    <property type="evidence" value="ECO:0007669"/>
    <property type="project" value="InterPro"/>
</dbReference>
<organism evidence="9 10">
    <name type="scientific">Frankia canadensis</name>
    <dbReference type="NCBI Taxonomy" id="1836972"/>
    <lineage>
        <taxon>Bacteria</taxon>
        <taxon>Bacillati</taxon>
        <taxon>Actinomycetota</taxon>
        <taxon>Actinomycetes</taxon>
        <taxon>Frankiales</taxon>
        <taxon>Frankiaceae</taxon>
        <taxon>Frankia</taxon>
    </lineage>
</organism>
<dbReference type="CDD" id="cd06170">
    <property type="entry name" value="LuxR_C_like"/>
    <property type="match status" value="1"/>
</dbReference>
<evidence type="ECO:0000259" key="8">
    <source>
        <dbReference type="PROSITE" id="PS50110"/>
    </source>
</evidence>
<dbReference type="GO" id="GO:0006355">
    <property type="term" value="P:regulation of DNA-templated transcription"/>
    <property type="evidence" value="ECO:0007669"/>
    <property type="project" value="InterPro"/>
</dbReference>
<keyword evidence="4" id="KW-0804">Transcription</keyword>
<reference evidence="9 10" key="1">
    <citation type="submission" date="2017-06" db="EMBL/GenBank/DDBJ databases">
        <authorList>
            <person name="Kim H.J."/>
            <person name="Triplett B.A."/>
        </authorList>
    </citation>
    <scope>NUCLEOTIDE SEQUENCE [LARGE SCALE GENOMIC DNA]</scope>
    <source>
        <strain evidence="9">FRACA_ARgP5</strain>
    </source>
</reference>
<evidence type="ECO:0000256" key="3">
    <source>
        <dbReference type="ARBA" id="ARBA00023125"/>
    </source>
</evidence>
<dbReference type="OrthoDB" id="9808843at2"/>
<dbReference type="Gene3D" id="3.40.50.2300">
    <property type="match status" value="1"/>
</dbReference>
<keyword evidence="2" id="KW-0805">Transcription regulation</keyword>
<dbReference type="SUPFAM" id="SSF46894">
    <property type="entry name" value="C-terminal effector domain of the bipartite response regulators"/>
    <property type="match status" value="1"/>
</dbReference>
<dbReference type="InterPro" id="IPR016032">
    <property type="entry name" value="Sig_transdc_resp-reg_C-effctor"/>
</dbReference>
<evidence type="ECO:0000259" key="7">
    <source>
        <dbReference type="PROSITE" id="PS50043"/>
    </source>
</evidence>
<keyword evidence="10" id="KW-1185">Reference proteome</keyword>
<feature type="domain" description="HTH luxR-type" evidence="7">
    <location>
        <begin position="172"/>
        <end position="237"/>
    </location>
</feature>
<feature type="domain" description="Response regulatory" evidence="8">
    <location>
        <begin position="28"/>
        <end position="144"/>
    </location>
</feature>
<dbReference type="CDD" id="cd17535">
    <property type="entry name" value="REC_NarL-like"/>
    <property type="match status" value="1"/>
</dbReference>
<evidence type="ECO:0000313" key="9">
    <source>
        <dbReference type="EMBL" id="SNQ51793.1"/>
    </source>
</evidence>
<dbReference type="EMBL" id="FZMO01000548">
    <property type="protein sequence ID" value="SNQ51793.1"/>
    <property type="molecule type" value="Genomic_DNA"/>
</dbReference>
<dbReference type="RefSeq" id="WP_101835958.1">
    <property type="nucleotide sequence ID" value="NZ_FZMO01000548.1"/>
</dbReference>
<keyword evidence="3" id="KW-0238">DNA-binding</keyword>
<dbReference type="PROSITE" id="PS50110">
    <property type="entry name" value="RESPONSE_REGULATORY"/>
    <property type="match status" value="1"/>
</dbReference>
<sequence length="251" mass="26214">MTTASGSAASASASASASGGPGRPAPIRVLLVDDQELIRAGIALVLRAEEGIEIVGECADGDQVVDAVRALRPDIVLLDVRMARMDGIEAMHELARRGSPPPVLVLTTFTEDEVVWGAMAAGAGGFILKDRPADDIVRAIRLVAAGGSWIDPAASERLLTAVRRAPSADPGVRRRLARLSDRERQVLRAIARGAINREIAADLHVSERTVKAHVSSIFGKLEVRDRAAAIVLALDAGIEPPGVAPADAPDG</sequence>
<dbReference type="PANTHER" id="PTHR43214">
    <property type="entry name" value="TWO-COMPONENT RESPONSE REGULATOR"/>
    <property type="match status" value="1"/>
</dbReference>
<dbReference type="AlphaFoldDB" id="A0A2I2L1J1"/>
<name>A0A2I2L1J1_9ACTN</name>
<accession>A0A2I2L1J1</accession>
<dbReference type="SUPFAM" id="SSF52172">
    <property type="entry name" value="CheY-like"/>
    <property type="match status" value="1"/>
</dbReference>
<evidence type="ECO:0000313" key="10">
    <source>
        <dbReference type="Proteomes" id="UP000234331"/>
    </source>
</evidence>
<dbReference type="InterPro" id="IPR058245">
    <property type="entry name" value="NreC/VraR/RcsB-like_REC"/>
</dbReference>
<feature type="modified residue" description="4-aspartylphosphate" evidence="5">
    <location>
        <position position="79"/>
    </location>
</feature>
<dbReference type="InterPro" id="IPR039420">
    <property type="entry name" value="WalR-like"/>
</dbReference>
<dbReference type="Pfam" id="PF00196">
    <property type="entry name" value="GerE"/>
    <property type="match status" value="1"/>
</dbReference>
<keyword evidence="1 5" id="KW-0597">Phosphoprotein</keyword>
<dbReference type="Pfam" id="PF00072">
    <property type="entry name" value="Response_reg"/>
    <property type="match status" value="1"/>
</dbReference>